<gene>
    <name evidence="1" type="ORF">F5144DRAFT_491676</name>
</gene>
<proteinExistence type="predicted"/>
<name>A0ACB7P9Z6_9PEZI</name>
<protein>
    <submittedName>
        <fullName evidence="1">Uncharacterized protein</fullName>
    </submittedName>
</protein>
<organism evidence="1 2">
    <name type="scientific">Chaetomium tenue</name>
    <dbReference type="NCBI Taxonomy" id="1854479"/>
    <lineage>
        <taxon>Eukaryota</taxon>
        <taxon>Fungi</taxon>
        <taxon>Dikarya</taxon>
        <taxon>Ascomycota</taxon>
        <taxon>Pezizomycotina</taxon>
        <taxon>Sordariomycetes</taxon>
        <taxon>Sordariomycetidae</taxon>
        <taxon>Sordariales</taxon>
        <taxon>Chaetomiaceae</taxon>
        <taxon>Chaetomium</taxon>
    </lineage>
</organism>
<comment type="caution">
    <text evidence="1">The sequence shown here is derived from an EMBL/GenBank/DDBJ whole genome shotgun (WGS) entry which is preliminary data.</text>
</comment>
<dbReference type="Proteomes" id="UP000724584">
    <property type="component" value="Unassembled WGS sequence"/>
</dbReference>
<keyword evidence="2" id="KW-1185">Reference proteome</keyword>
<evidence type="ECO:0000313" key="1">
    <source>
        <dbReference type="EMBL" id="KAH6632740.1"/>
    </source>
</evidence>
<evidence type="ECO:0000313" key="2">
    <source>
        <dbReference type="Proteomes" id="UP000724584"/>
    </source>
</evidence>
<sequence>MGFADLLGAASVEGGGRSSMAPSESTSSLSTTLSLEQAAVATPRHTVDEDHMTPEPERPDLRELNSCLDALAAIFPNIQIEVFRDMLASFDGESRLSLVADELLKNNISWVKGRWRVAIEPGQAEEELVPKKETFRSPEYKQAAKSLAWREFKGLSRSAINAVLAENNYSYLDARQTLVDLSSKSWRFTISSLFRRRKPVSTTDAENHPLVIWKPTGQGSTTPTLRSTGNAELDRELFAALIAPLKKQARAAREAEDYKMASRLNNLEAEQTGSMIECACCFDEGVFEEFTSCNNRGHMLCFRCVQHSASEAVFGQGWQRSINQETGGLRCIAVDSEGCKGDICNEQFERAVLQADNGPELLRQLQDRLAEYSLAASNLPLARCPFCGYAEVDETYQPVTRSDFYPRTTQVNGYLLAILGYCCLPFVCILGICLSILGICCTPFFAALVALAYMPIIVVFLVLFITTTLIDDMILHCVRRFQSEMCEAVIRRRERNRGLQFKCRRPGCERKSCLSCEKGWTDVHVCHVDSLDALRTQIEQAMSLAIKRVCPRCNTSFVRGSGCNKMTCPCGYEMCYVCRQDITGKGPNRSYQHFCNHFWADPTKKKCTECTLCTLYEAEEEEEVLRKAKEEAERRWRLTEARELSRAEKVYLERWMMPPSTNWGLESGFGWHVGYACTRYYRDSTHPVPRMTRLTRLTKLTYVILN</sequence>
<accession>A0ACB7P9Z6</accession>
<reference evidence="1 2" key="1">
    <citation type="journal article" date="2021" name="Nat. Commun.">
        <title>Genetic determinants of endophytism in the Arabidopsis root mycobiome.</title>
        <authorList>
            <person name="Mesny F."/>
            <person name="Miyauchi S."/>
            <person name="Thiergart T."/>
            <person name="Pickel B."/>
            <person name="Atanasova L."/>
            <person name="Karlsson M."/>
            <person name="Huettel B."/>
            <person name="Barry K.W."/>
            <person name="Haridas S."/>
            <person name="Chen C."/>
            <person name="Bauer D."/>
            <person name="Andreopoulos W."/>
            <person name="Pangilinan J."/>
            <person name="LaButti K."/>
            <person name="Riley R."/>
            <person name="Lipzen A."/>
            <person name="Clum A."/>
            <person name="Drula E."/>
            <person name="Henrissat B."/>
            <person name="Kohler A."/>
            <person name="Grigoriev I.V."/>
            <person name="Martin F.M."/>
            <person name="Hacquard S."/>
        </authorList>
    </citation>
    <scope>NUCLEOTIDE SEQUENCE [LARGE SCALE GENOMIC DNA]</scope>
    <source>
        <strain evidence="1 2">MPI-SDFR-AT-0079</strain>
    </source>
</reference>
<dbReference type="EMBL" id="JAGIZQ010000004">
    <property type="protein sequence ID" value="KAH6632740.1"/>
    <property type="molecule type" value="Genomic_DNA"/>
</dbReference>